<dbReference type="Proteomes" id="UP000692954">
    <property type="component" value="Unassembled WGS sequence"/>
</dbReference>
<evidence type="ECO:0000256" key="1">
    <source>
        <dbReference type="SAM" id="Coils"/>
    </source>
</evidence>
<gene>
    <name evidence="2" type="ORF">PSON_ATCC_30995.1.T0610251</name>
</gene>
<name>A0A8S1NNY2_9CILI</name>
<reference evidence="2" key="1">
    <citation type="submission" date="2021-01" db="EMBL/GenBank/DDBJ databases">
        <authorList>
            <consortium name="Genoscope - CEA"/>
            <person name="William W."/>
        </authorList>
    </citation>
    <scope>NUCLEOTIDE SEQUENCE</scope>
</reference>
<keyword evidence="3" id="KW-1185">Reference proteome</keyword>
<feature type="coiled-coil region" evidence="1">
    <location>
        <begin position="142"/>
        <end position="204"/>
    </location>
</feature>
<keyword evidence="1" id="KW-0175">Coiled coil</keyword>
<evidence type="ECO:0000313" key="2">
    <source>
        <dbReference type="EMBL" id="CAD8093962.1"/>
    </source>
</evidence>
<proteinExistence type="predicted"/>
<comment type="caution">
    <text evidence="2">The sequence shown here is derived from an EMBL/GenBank/DDBJ whole genome shotgun (WGS) entry which is preliminary data.</text>
</comment>
<dbReference type="EMBL" id="CAJJDN010000061">
    <property type="protein sequence ID" value="CAD8093962.1"/>
    <property type="molecule type" value="Genomic_DNA"/>
</dbReference>
<accession>A0A8S1NNY2</accession>
<dbReference type="AlphaFoldDB" id="A0A8S1NNY2"/>
<protein>
    <submittedName>
        <fullName evidence="2">Uncharacterized protein</fullName>
    </submittedName>
</protein>
<sequence length="296" mass="34851">MQQSISNKIQGRNSRRDMGINKQIDIVLQSPLLKNQIKLNLENIQRSTSEQFITPLNNKQSQKYAQNQSHLSKDGQKFGLTEREMNVCSNEIQEIQSHCKNLLGASLSVRTSQSNQILTPKQIELSNLDYESPKIRKDFKFKDKENQTNQEIQQKVEEMKVNYIKSSVTLNQQLNDNTRLLQQIDQLKKQQQNLSRNYQFQKKEEENRKKKKVAINLKINNAENKQLIGLKQQSLIDLIAKQQLIIEDLQKKLQYEKTEKECLKLFCYSPKQEHHQLDPKQLDLRKSHNNKFNFNT</sequence>
<dbReference type="OrthoDB" id="293913at2759"/>
<organism evidence="2 3">
    <name type="scientific">Paramecium sonneborni</name>
    <dbReference type="NCBI Taxonomy" id="65129"/>
    <lineage>
        <taxon>Eukaryota</taxon>
        <taxon>Sar</taxon>
        <taxon>Alveolata</taxon>
        <taxon>Ciliophora</taxon>
        <taxon>Intramacronucleata</taxon>
        <taxon>Oligohymenophorea</taxon>
        <taxon>Peniculida</taxon>
        <taxon>Parameciidae</taxon>
        <taxon>Paramecium</taxon>
    </lineage>
</organism>
<evidence type="ECO:0000313" key="3">
    <source>
        <dbReference type="Proteomes" id="UP000692954"/>
    </source>
</evidence>